<dbReference type="Pfam" id="PF03551">
    <property type="entry name" value="PadR"/>
    <property type="match status" value="1"/>
</dbReference>
<dbReference type="InterPro" id="IPR005149">
    <property type="entry name" value="Tscrpt_reg_PadR_N"/>
</dbReference>
<evidence type="ECO:0000259" key="1">
    <source>
        <dbReference type="Pfam" id="PF03551"/>
    </source>
</evidence>
<dbReference type="InterPro" id="IPR036388">
    <property type="entry name" value="WH-like_DNA-bd_sf"/>
</dbReference>
<reference evidence="2 3" key="1">
    <citation type="submission" date="2019-02" db="EMBL/GenBank/DDBJ databases">
        <title>Deep-cultivation of Planctomycetes and their phenomic and genomic characterization uncovers novel biology.</title>
        <authorList>
            <person name="Wiegand S."/>
            <person name="Jogler M."/>
            <person name="Boedeker C."/>
            <person name="Pinto D."/>
            <person name="Vollmers J."/>
            <person name="Rivas-Marin E."/>
            <person name="Kohn T."/>
            <person name="Peeters S.H."/>
            <person name="Heuer A."/>
            <person name="Rast P."/>
            <person name="Oberbeckmann S."/>
            <person name="Bunk B."/>
            <person name="Jeske O."/>
            <person name="Meyerdierks A."/>
            <person name="Storesund J.E."/>
            <person name="Kallscheuer N."/>
            <person name="Luecker S."/>
            <person name="Lage O.M."/>
            <person name="Pohl T."/>
            <person name="Merkel B.J."/>
            <person name="Hornburger P."/>
            <person name="Mueller R.-W."/>
            <person name="Bruemmer F."/>
            <person name="Labrenz M."/>
            <person name="Spormann A.M."/>
            <person name="Op den Camp H."/>
            <person name="Overmann J."/>
            <person name="Amann R."/>
            <person name="Jetten M.S.M."/>
            <person name="Mascher T."/>
            <person name="Medema M.H."/>
            <person name="Devos D.P."/>
            <person name="Kaster A.-K."/>
            <person name="Ovreas L."/>
            <person name="Rohde M."/>
            <person name="Galperin M.Y."/>
            <person name="Jogler C."/>
        </authorList>
    </citation>
    <scope>NUCLEOTIDE SEQUENCE [LARGE SCALE GENOMIC DNA]</scope>
    <source>
        <strain evidence="2 3">ETA_A8</strain>
    </source>
</reference>
<proteinExistence type="predicted"/>
<dbReference type="SUPFAM" id="SSF46785">
    <property type="entry name" value="Winged helix' DNA-binding domain"/>
    <property type="match status" value="1"/>
</dbReference>
<organism evidence="2 3">
    <name type="scientific">Anatilimnocola aggregata</name>
    <dbReference type="NCBI Taxonomy" id="2528021"/>
    <lineage>
        <taxon>Bacteria</taxon>
        <taxon>Pseudomonadati</taxon>
        <taxon>Planctomycetota</taxon>
        <taxon>Planctomycetia</taxon>
        <taxon>Pirellulales</taxon>
        <taxon>Pirellulaceae</taxon>
        <taxon>Anatilimnocola</taxon>
    </lineage>
</organism>
<keyword evidence="3" id="KW-1185">Reference proteome</keyword>
<dbReference type="InterPro" id="IPR036390">
    <property type="entry name" value="WH_DNA-bd_sf"/>
</dbReference>
<accession>A0A517Y5A2</accession>
<dbReference type="PANTHER" id="PTHR33169:SF14">
    <property type="entry name" value="TRANSCRIPTIONAL REGULATOR RV3488"/>
    <property type="match status" value="1"/>
</dbReference>
<protein>
    <submittedName>
        <fullName evidence="2">Lineage-specific thermal regulator protein</fullName>
    </submittedName>
</protein>
<feature type="domain" description="Transcription regulator PadR N-terminal" evidence="1">
    <location>
        <begin position="18"/>
        <end position="90"/>
    </location>
</feature>
<evidence type="ECO:0000313" key="3">
    <source>
        <dbReference type="Proteomes" id="UP000315017"/>
    </source>
</evidence>
<dbReference type="OrthoDB" id="9808017at2"/>
<sequence>MIDKFERDLLRGSLDLMILSVLAGGKKYGYLLQKQVRDASAGRIDLPAGTLYPLLHRLEEDKLIRSSWDDESGRKRKWYELTAAGQKRLKSQAQQWFDYAQCVRELLQSAAIIPKPA</sequence>
<gene>
    <name evidence="2" type="ORF">ETAA8_04910</name>
</gene>
<dbReference type="InterPro" id="IPR052509">
    <property type="entry name" value="Metal_resp_DNA-bind_regulator"/>
</dbReference>
<evidence type="ECO:0000313" key="2">
    <source>
        <dbReference type="EMBL" id="QDU25423.1"/>
    </source>
</evidence>
<dbReference type="Proteomes" id="UP000315017">
    <property type="component" value="Chromosome"/>
</dbReference>
<dbReference type="Gene3D" id="1.10.10.10">
    <property type="entry name" value="Winged helix-like DNA-binding domain superfamily/Winged helix DNA-binding domain"/>
    <property type="match status" value="1"/>
</dbReference>
<dbReference type="KEGG" id="aagg:ETAA8_04910"/>
<name>A0A517Y5A2_9BACT</name>
<dbReference type="RefSeq" id="WP_145084346.1">
    <property type="nucleotide sequence ID" value="NZ_CP036274.1"/>
</dbReference>
<dbReference type="AlphaFoldDB" id="A0A517Y5A2"/>
<dbReference type="EMBL" id="CP036274">
    <property type="protein sequence ID" value="QDU25423.1"/>
    <property type="molecule type" value="Genomic_DNA"/>
</dbReference>
<dbReference type="PANTHER" id="PTHR33169">
    <property type="entry name" value="PADR-FAMILY TRANSCRIPTIONAL REGULATOR"/>
    <property type="match status" value="1"/>
</dbReference>